<dbReference type="Gene3D" id="3.40.50.300">
    <property type="entry name" value="P-loop containing nucleotide triphosphate hydrolases"/>
    <property type="match status" value="1"/>
</dbReference>
<name>A0A7C1HJ18_UNCKA</name>
<feature type="domain" description="Chromosomal replication initiator protein DnaA ATPAse" evidence="1">
    <location>
        <begin position="151"/>
        <end position="207"/>
    </location>
</feature>
<dbReference type="InterPro" id="IPR013317">
    <property type="entry name" value="DnaA_dom"/>
</dbReference>
<dbReference type="Gene3D" id="3.30.300.180">
    <property type="match status" value="1"/>
</dbReference>
<gene>
    <name evidence="2" type="ORF">ENN92_01450</name>
</gene>
<dbReference type="SUPFAM" id="SSF52540">
    <property type="entry name" value="P-loop containing nucleoside triphosphate hydrolases"/>
    <property type="match status" value="1"/>
</dbReference>
<dbReference type="AlphaFoldDB" id="A0A7C1HJ18"/>
<organism evidence="2">
    <name type="scientific">candidate division WWE3 bacterium</name>
    <dbReference type="NCBI Taxonomy" id="2053526"/>
    <lineage>
        <taxon>Bacteria</taxon>
        <taxon>Katanobacteria</taxon>
    </lineage>
</organism>
<sequence>MPEEQFVETTVTSTKEGEKPDVLSLWRGVQAALNIILSQMIYNTWILPTSAENFTDNSLDIICPSALAVKQLQAYKSLIQSSVNEIGKGNYELNFIVREPDKAAKTKIRNKGKKDSTDILDTPLYKNTAERQQNSGNVEDTIDTSRKAGLASHFVFDNFVMGPNNQLAYSVAWSVANDPGKDFTPMFLYSGVGLGKTHLLHAIGNHI</sequence>
<comment type="caution">
    <text evidence="2">The sequence shown here is derived from an EMBL/GenBank/DDBJ whole genome shotgun (WGS) entry which is preliminary data.</text>
</comment>
<dbReference type="Proteomes" id="UP000886066">
    <property type="component" value="Unassembled WGS sequence"/>
</dbReference>
<dbReference type="PANTHER" id="PTHR30050:SF2">
    <property type="entry name" value="CHROMOSOMAL REPLICATION INITIATOR PROTEIN DNAA"/>
    <property type="match status" value="1"/>
</dbReference>
<dbReference type="InterPro" id="IPR027417">
    <property type="entry name" value="P-loop_NTPase"/>
</dbReference>
<dbReference type="GO" id="GO:0006270">
    <property type="term" value="P:DNA replication initiation"/>
    <property type="evidence" value="ECO:0007669"/>
    <property type="project" value="TreeGrafter"/>
</dbReference>
<dbReference type="PANTHER" id="PTHR30050">
    <property type="entry name" value="CHROMOSOMAL REPLICATION INITIATOR PROTEIN DNAA"/>
    <property type="match status" value="1"/>
</dbReference>
<proteinExistence type="predicted"/>
<evidence type="ECO:0000313" key="2">
    <source>
        <dbReference type="EMBL" id="HDQ88795.1"/>
    </source>
</evidence>
<dbReference type="GO" id="GO:0003688">
    <property type="term" value="F:DNA replication origin binding"/>
    <property type="evidence" value="ECO:0007669"/>
    <property type="project" value="TreeGrafter"/>
</dbReference>
<reference evidence="2" key="1">
    <citation type="journal article" date="2020" name="mSystems">
        <title>Genome- and Community-Level Interaction Insights into Carbon Utilization and Element Cycling Functions of Hydrothermarchaeota in Hydrothermal Sediment.</title>
        <authorList>
            <person name="Zhou Z."/>
            <person name="Liu Y."/>
            <person name="Xu W."/>
            <person name="Pan J."/>
            <person name="Luo Z.H."/>
            <person name="Li M."/>
        </authorList>
    </citation>
    <scope>NUCLEOTIDE SEQUENCE [LARGE SCALE GENOMIC DNA]</scope>
    <source>
        <strain evidence="2">SpSt-1219</strain>
    </source>
</reference>
<dbReference type="GO" id="GO:0005886">
    <property type="term" value="C:plasma membrane"/>
    <property type="evidence" value="ECO:0007669"/>
    <property type="project" value="TreeGrafter"/>
</dbReference>
<dbReference type="Pfam" id="PF00308">
    <property type="entry name" value="Bac_DnaA"/>
    <property type="match status" value="1"/>
</dbReference>
<feature type="non-terminal residue" evidence="2">
    <location>
        <position position="207"/>
    </location>
</feature>
<protein>
    <recommendedName>
        <fullName evidence="1">Chromosomal replication initiator protein DnaA ATPAse domain-containing protein</fullName>
    </recommendedName>
</protein>
<accession>A0A7C1HJ18</accession>
<evidence type="ECO:0000259" key="1">
    <source>
        <dbReference type="Pfam" id="PF00308"/>
    </source>
</evidence>
<dbReference type="EMBL" id="DSDM01000086">
    <property type="protein sequence ID" value="HDQ88795.1"/>
    <property type="molecule type" value="Genomic_DNA"/>
</dbReference>
<dbReference type="InterPro" id="IPR038454">
    <property type="entry name" value="DnaA_N_sf"/>
</dbReference>